<sequence length="156" mass="17736">MAMGAPNYQRGPDKFKQPGKSPNRVSQLYRLFLTLKYIAAIGRYCRLERVDDAMKLFLEMKGKGIRPNGFTYSYLIPTLCLCGKWKEARAMLGEMFDGGFPLYGHGFNLCVLALTNQGMRGLRPKSNDKEVHAKDRNEVVKGTMKRGEEQIWAGKH</sequence>
<name>A0ACB7Y4S9_9ERIC</name>
<reference evidence="1 2" key="1">
    <citation type="journal article" date="2021" name="Hortic Res">
        <title>High-quality reference genome and annotation aids understanding of berry development for evergreen blueberry (Vaccinium darrowii).</title>
        <authorList>
            <person name="Yu J."/>
            <person name="Hulse-Kemp A.M."/>
            <person name="Babiker E."/>
            <person name="Staton M."/>
        </authorList>
    </citation>
    <scope>NUCLEOTIDE SEQUENCE [LARGE SCALE GENOMIC DNA]</scope>
    <source>
        <strain evidence="2">cv. NJ 8807/NJ 8810</strain>
        <tissue evidence="1">Young leaf</tissue>
    </source>
</reference>
<dbReference type="Proteomes" id="UP000828048">
    <property type="component" value="Chromosome 5"/>
</dbReference>
<proteinExistence type="predicted"/>
<accession>A0ACB7Y4S9</accession>
<gene>
    <name evidence="1" type="ORF">Vadar_031992</name>
</gene>
<evidence type="ECO:0000313" key="1">
    <source>
        <dbReference type="EMBL" id="KAH7847950.1"/>
    </source>
</evidence>
<protein>
    <submittedName>
        <fullName evidence="1">Uncharacterized protein</fullName>
    </submittedName>
</protein>
<dbReference type="EMBL" id="CM037155">
    <property type="protein sequence ID" value="KAH7847950.1"/>
    <property type="molecule type" value="Genomic_DNA"/>
</dbReference>
<comment type="caution">
    <text evidence="1">The sequence shown here is derived from an EMBL/GenBank/DDBJ whole genome shotgun (WGS) entry which is preliminary data.</text>
</comment>
<organism evidence="1 2">
    <name type="scientific">Vaccinium darrowii</name>
    <dbReference type="NCBI Taxonomy" id="229202"/>
    <lineage>
        <taxon>Eukaryota</taxon>
        <taxon>Viridiplantae</taxon>
        <taxon>Streptophyta</taxon>
        <taxon>Embryophyta</taxon>
        <taxon>Tracheophyta</taxon>
        <taxon>Spermatophyta</taxon>
        <taxon>Magnoliopsida</taxon>
        <taxon>eudicotyledons</taxon>
        <taxon>Gunneridae</taxon>
        <taxon>Pentapetalae</taxon>
        <taxon>asterids</taxon>
        <taxon>Ericales</taxon>
        <taxon>Ericaceae</taxon>
        <taxon>Vaccinioideae</taxon>
        <taxon>Vaccinieae</taxon>
        <taxon>Vaccinium</taxon>
    </lineage>
</organism>
<evidence type="ECO:0000313" key="2">
    <source>
        <dbReference type="Proteomes" id="UP000828048"/>
    </source>
</evidence>
<keyword evidence="2" id="KW-1185">Reference proteome</keyword>